<dbReference type="AlphaFoldDB" id="A0A9P5YM44"/>
<reference evidence="2" key="1">
    <citation type="submission" date="2020-11" db="EMBL/GenBank/DDBJ databases">
        <authorList>
            <consortium name="DOE Joint Genome Institute"/>
            <person name="Ahrendt S."/>
            <person name="Riley R."/>
            <person name="Andreopoulos W."/>
            <person name="Labutti K."/>
            <person name="Pangilinan J."/>
            <person name="Ruiz-Duenas F.J."/>
            <person name="Barrasa J.M."/>
            <person name="Sanchez-Garcia M."/>
            <person name="Camarero S."/>
            <person name="Miyauchi S."/>
            <person name="Serrano A."/>
            <person name="Linde D."/>
            <person name="Babiker R."/>
            <person name="Drula E."/>
            <person name="Ayuso-Fernandez I."/>
            <person name="Pacheco R."/>
            <person name="Padilla G."/>
            <person name="Ferreira P."/>
            <person name="Barriuso J."/>
            <person name="Kellner H."/>
            <person name="Castanera R."/>
            <person name="Alfaro M."/>
            <person name="Ramirez L."/>
            <person name="Pisabarro A.G."/>
            <person name="Kuo A."/>
            <person name="Tritt A."/>
            <person name="Lipzen A."/>
            <person name="He G."/>
            <person name="Yan M."/>
            <person name="Ng V."/>
            <person name="Cullen D."/>
            <person name="Martin F."/>
            <person name="Rosso M.-N."/>
            <person name="Henrissat B."/>
            <person name="Hibbett D."/>
            <person name="Martinez A.T."/>
            <person name="Grigoriev I.V."/>
        </authorList>
    </citation>
    <scope>NUCLEOTIDE SEQUENCE</scope>
    <source>
        <strain evidence="2">CIRM-BRFM 674</strain>
    </source>
</reference>
<name>A0A9P5YM44_9AGAR</name>
<proteinExistence type="predicted"/>
<evidence type="ECO:0000313" key="3">
    <source>
        <dbReference type="Proteomes" id="UP000807469"/>
    </source>
</evidence>
<dbReference type="Proteomes" id="UP000807469">
    <property type="component" value="Unassembled WGS sequence"/>
</dbReference>
<accession>A0A9P5YM44</accession>
<protein>
    <recommendedName>
        <fullName evidence="4">Nucleotidyltransferase</fullName>
    </recommendedName>
</protein>
<evidence type="ECO:0000313" key="2">
    <source>
        <dbReference type="EMBL" id="KAF9471687.1"/>
    </source>
</evidence>
<comment type="caution">
    <text evidence="2">The sequence shown here is derived from an EMBL/GenBank/DDBJ whole genome shotgun (WGS) entry which is preliminary data.</text>
</comment>
<gene>
    <name evidence="2" type="ORF">BDN70DRAFT_887823</name>
</gene>
<organism evidence="2 3">
    <name type="scientific">Pholiota conissans</name>
    <dbReference type="NCBI Taxonomy" id="109636"/>
    <lineage>
        <taxon>Eukaryota</taxon>
        <taxon>Fungi</taxon>
        <taxon>Dikarya</taxon>
        <taxon>Basidiomycota</taxon>
        <taxon>Agaricomycotina</taxon>
        <taxon>Agaricomycetes</taxon>
        <taxon>Agaricomycetidae</taxon>
        <taxon>Agaricales</taxon>
        <taxon>Agaricineae</taxon>
        <taxon>Strophariaceae</taxon>
        <taxon>Pholiota</taxon>
    </lineage>
</organism>
<sequence length="313" mass="35594">MLEIVSVTYLMPSTLEGPSITLPASVPRSTPAPVSSSGKSTAKKRHLPRAEKMAAQNAHYALVLEAAQTVTRIFERRELSCAVFGSLAAKLYGSSRVPKDVDLLVSQEVSSPEERPLTAAELKELVINSDPRHFYLKLPRDPAAEYRILWYRQEYKGPECKVDILVPGSVNLPRLPRHRVMFLSPRAEHDDDTLNGEESRIVGGAVIPVVPFALLLAHKLQGWDDHRRAEESHYKEKQHQDAADVRRLLGLRREMKLVMDARRSLCNVWNDKDLFSEDFERLTYLRVKIYCAAFPDREAEWRSLGFETVECVF</sequence>
<dbReference type="InterPro" id="IPR043519">
    <property type="entry name" value="NT_sf"/>
</dbReference>
<evidence type="ECO:0000256" key="1">
    <source>
        <dbReference type="SAM" id="MobiDB-lite"/>
    </source>
</evidence>
<dbReference type="Gene3D" id="3.30.460.40">
    <property type="match status" value="1"/>
</dbReference>
<evidence type="ECO:0008006" key="4">
    <source>
        <dbReference type="Google" id="ProtNLM"/>
    </source>
</evidence>
<dbReference type="SUPFAM" id="SSF81301">
    <property type="entry name" value="Nucleotidyltransferase"/>
    <property type="match status" value="1"/>
</dbReference>
<dbReference type="OrthoDB" id="3133286at2759"/>
<feature type="region of interest" description="Disordered" evidence="1">
    <location>
        <begin position="20"/>
        <end position="47"/>
    </location>
</feature>
<keyword evidence="3" id="KW-1185">Reference proteome</keyword>
<dbReference type="EMBL" id="MU155640">
    <property type="protein sequence ID" value="KAF9471687.1"/>
    <property type="molecule type" value="Genomic_DNA"/>
</dbReference>